<name>A0A6A7A9V9_9PLEO</name>
<evidence type="ECO:0000256" key="1">
    <source>
        <dbReference type="SAM" id="MobiDB-lite"/>
    </source>
</evidence>
<dbReference type="OrthoDB" id="3782326at2759"/>
<accession>A0A6A7A9V9</accession>
<feature type="compositionally biased region" description="Low complexity" evidence="1">
    <location>
        <begin position="12"/>
        <end position="23"/>
    </location>
</feature>
<protein>
    <submittedName>
        <fullName evidence="2">Uncharacterized protein</fullName>
    </submittedName>
</protein>
<organism evidence="2 3">
    <name type="scientific">Ophiobolus disseminans</name>
    <dbReference type="NCBI Taxonomy" id="1469910"/>
    <lineage>
        <taxon>Eukaryota</taxon>
        <taxon>Fungi</taxon>
        <taxon>Dikarya</taxon>
        <taxon>Ascomycota</taxon>
        <taxon>Pezizomycotina</taxon>
        <taxon>Dothideomycetes</taxon>
        <taxon>Pleosporomycetidae</taxon>
        <taxon>Pleosporales</taxon>
        <taxon>Pleosporineae</taxon>
        <taxon>Phaeosphaeriaceae</taxon>
        <taxon>Ophiobolus</taxon>
    </lineage>
</organism>
<dbReference type="Proteomes" id="UP000799424">
    <property type="component" value="Unassembled WGS sequence"/>
</dbReference>
<proteinExistence type="predicted"/>
<sequence>MPSLFKPNSKRNNPYSNPNHPSHTALPPKVINPHSASQPNVATQSATLPPSNNLLAEARQLANRDPITGRLLPRPSMPTDTASETNLLANARLHRAMNAVDRLGPSAERSAYLGRASQTALVCGKRYDLVSAEQRKKREEEEKLKKVMGGVEFYAPERKVGEFYGGGVED</sequence>
<reference evidence="2" key="1">
    <citation type="journal article" date="2020" name="Stud. Mycol.">
        <title>101 Dothideomycetes genomes: a test case for predicting lifestyles and emergence of pathogens.</title>
        <authorList>
            <person name="Haridas S."/>
            <person name="Albert R."/>
            <person name="Binder M."/>
            <person name="Bloem J."/>
            <person name="Labutti K."/>
            <person name="Salamov A."/>
            <person name="Andreopoulos B."/>
            <person name="Baker S."/>
            <person name="Barry K."/>
            <person name="Bills G."/>
            <person name="Bluhm B."/>
            <person name="Cannon C."/>
            <person name="Castanera R."/>
            <person name="Culley D."/>
            <person name="Daum C."/>
            <person name="Ezra D."/>
            <person name="Gonzalez J."/>
            <person name="Henrissat B."/>
            <person name="Kuo A."/>
            <person name="Liang C."/>
            <person name="Lipzen A."/>
            <person name="Lutzoni F."/>
            <person name="Magnuson J."/>
            <person name="Mondo S."/>
            <person name="Nolan M."/>
            <person name="Ohm R."/>
            <person name="Pangilinan J."/>
            <person name="Park H.-J."/>
            <person name="Ramirez L."/>
            <person name="Alfaro M."/>
            <person name="Sun H."/>
            <person name="Tritt A."/>
            <person name="Yoshinaga Y."/>
            <person name="Zwiers L.-H."/>
            <person name="Turgeon B."/>
            <person name="Goodwin S."/>
            <person name="Spatafora J."/>
            <person name="Crous P."/>
            <person name="Grigoriev I."/>
        </authorList>
    </citation>
    <scope>NUCLEOTIDE SEQUENCE</scope>
    <source>
        <strain evidence="2">CBS 113818</strain>
    </source>
</reference>
<dbReference type="AlphaFoldDB" id="A0A6A7A9V9"/>
<feature type="region of interest" description="Disordered" evidence="1">
    <location>
        <begin position="1"/>
        <end position="50"/>
    </location>
</feature>
<evidence type="ECO:0000313" key="3">
    <source>
        <dbReference type="Proteomes" id="UP000799424"/>
    </source>
</evidence>
<evidence type="ECO:0000313" key="2">
    <source>
        <dbReference type="EMBL" id="KAF2829395.1"/>
    </source>
</evidence>
<gene>
    <name evidence="2" type="ORF">CC86DRAFT_368413</name>
</gene>
<dbReference type="EMBL" id="MU006221">
    <property type="protein sequence ID" value="KAF2829395.1"/>
    <property type="molecule type" value="Genomic_DNA"/>
</dbReference>
<feature type="compositionally biased region" description="Polar residues" evidence="1">
    <location>
        <begin position="34"/>
        <end position="50"/>
    </location>
</feature>
<keyword evidence="3" id="KW-1185">Reference proteome</keyword>